<name>A0ACA9LPE9_9GLOM</name>
<evidence type="ECO:0000313" key="2">
    <source>
        <dbReference type="Proteomes" id="UP000789366"/>
    </source>
</evidence>
<sequence length="126" mass="13817">MLLLSSRFFSIFVRCFLDTKSLCYYSQLKSLSEAPNNTLLDAKALSNTLFNNKALAPSNILINAEALASSNILLDAEASTSSNILLNAETSRSNNISLLQLSTILQNSLLAIDTTTILYMHLEKVN</sequence>
<dbReference type="EMBL" id="CAJVPW010004591">
    <property type="protein sequence ID" value="CAG8542651.1"/>
    <property type="molecule type" value="Genomic_DNA"/>
</dbReference>
<organism evidence="1 2">
    <name type="scientific">Cetraspora pellucida</name>
    <dbReference type="NCBI Taxonomy" id="1433469"/>
    <lineage>
        <taxon>Eukaryota</taxon>
        <taxon>Fungi</taxon>
        <taxon>Fungi incertae sedis</taxon>
        <taxon>Mucoromycota</taxon>
        <taxon>Glomeromycotina</taxon>
        <taxon>Glomeromycetes</taxon>
        <taxon>Diversisporales</taxon>
        <taxon>Gigasporaceae</taxon>
        <taxon>Cetraspora</taxon>
    </lineage>
</organism>
<dbReference type="Proteomes" id="UP000789366">
    <property type="component" value="Unassembled WGS sequence"/>
</dbReference>
<comment type="caution">
    <text evidence="1">The sequence shown here is derived from an EMBL/GenBank/DDBJ whole genome shotgun (WGS) entry which is preliminary data.</text>
</comment>
<accession>A0ACA9LPE9</accession>
<keyword evidence="2" id="KW-1185">Reference proteome</keyword>
<evidence type="ECO:0000313" key="1">
    <source>
        <dbReference type="EMBL" id="CAG8542651.1"/>
    </source>
</evidence>
<proteinExistence type="predicted"/>
<protein>
    <submittedName>
        <fullName evidence="1">581_t:CDS:1</fullName>
    </submittedName>
</protein>
<gene>
    <name evidence="1" type="ORF">SPELUC_LOCUS4869</name>
</gene>
<reference evidence="1" key="1">
    <citation type="submission" date="2021-06" db="EMBL/GenBank/DDBJ databases">
        <authorList>
            <person name="Kallberg Y."/>
            <person name="Tangrot J."/>
            <person name="Rosling A."/>
        </authorList>
    </citation>
    <scope>NUCLEOTIDE SEQUENCE</scope>
    <source>
        <strain evidence="1">28 12/20/2015</strain>
    </source>
</reference>